<dbReference type="Proteomes" id="UP000520814">
    <property type="component" value="Unassembled WGS sequence"/>
</dbReference>
<keyword evidence="2" id="KW-1185">Reference proteome</keyword>
<name>A0A7W9W795_ARMRO</name>
<dbReference type="AlphaFoldDB" id="A0A7W9W795"/>
<evidence type="ECO:0000313" key="2">
    <source>
        <dbReference type="Proteomes" id="UP000520814"/>
    </source>
</evidence>
<reference evidence="1 2" key="1">
    <citation type="submission" date="2020-08" db="EMBL/GenBank/DDBJ databases">
        <title>Genomic Encyclopedia of Type Strains, Phase IV (KMG-IV): sequencing the most valuable type-strain genomes for metagenomic binning, comparative biology and taxonomic classification.</title>
        <authorList>
            <person name="Goeker M."/>
        </authorList>
    </citation>
    <scope>NUCLEOTIDE SEQUENCE [LARGE SCALE GENOMIC DNA]</scope>
    <source>
        <strain evidence="1 2">DSM 23562</strain>
    </source>
</reference>
<protein>
    <submittedName>
        <fullName evidence="1">Uncharacterized protein</fullName>
    </submittedName>
</protein>
<dbReference type="RefSeq" id="WP_184196995.1">
    <property type="nucleotide sequence ID" value="NZ_JACHGW010000002.1"/>
</dbReference>
<sequence length="65" mass="7994">MIGIAFLIVLYLQPPVARRVHQWRADQRDEAEKRWWRERDKREQQAQLRAEALRLGKIQRDKKNK</sequence>
<comment type="caution">
    <text evidence="1">The sequence shown here is derived from an EMBL/GenBank/DDBJ whole genome shotgun (WGS) entry which is preliminary data.</text>
</comment>
<proteinExistence type="predicted"/>
<dbReference type="EMBL" id="JACHGW010000002">
    <property type="protein sequence ID" value="MBB6051001.1"/>
    <property type="molecule type" value="Genomic_DNA"/>
</dbReference>
<evidence type="ECO:0000313" key="1">
    <source>
        <dbReference type="EMBL" id="MBB6051001.1"/>
    </source>
</evidence>
<organism evidence="1 2">
    <name type="scientific">Armatimonas rosea</name>
    <dbReference type="NCBI Taxonomy" id="685828"/>
    <lineage>
        <taxon>Bacteria</taxon>
        <taxon>Bacillati</taxon>
        <taxon>Armatimonadota</taxon>
        <taxon>Armatimonadia</taxon>
        <taxon>Armatimonadales</taxon>
        <taxon>Armatimonadaceae</taxon>
        <taxon>Armatimonas</taxon>
    </lineage>
</organism>
<accession>A0A7W9W795</accession>
<gene>
    <name evidence="1" type="ORF">HNQ39_002792</name>
</gene>